<gene>
    <name evidence="1" type="ORF">HAX54_014500</name>
</gene>
<proteinExistence type="predicted"/>
<name>A0ABS8S288_DATST</name>
<evidence type="ECO:0000313" key="1">
    <source>
        <dbReference type="EMBL" id="MCD7451974.1"/>
    </source>
</evidence>
<reference evidence="1 2" key="1">
    <citation type="journal article" date="2021" name="BMC Genomics">
        <title>Datura genome reveals duplications of psychoactive alkaloid biosynthetic genes and high mutation rate following tissue culture.</title>
        <authorList>
            <person name="Rajewski A."/>
            <person name="Carter-House D."/>
            <person name="Stajich J."/>
            <person name="Litt A."/>
        </authorList>
    </citation>
    <scope>NUCLEOTIDE SEQUENCE [LARGE SCALE GENOMIC DNA]</scope>
    <source>
        <strain evidence="1">AR-01</strain>
    </source>
</reference>
<accession>A0ABS8S288</accession>
<dbReference type="PANTHER" id="PTHR16023">
    <property type="entry name" value="TAX1 BINDING PROTEIN-RELATED"/>
    <property type="match status" value="1"/>
</dbReference>
<dbReference type="InterPro" id="IPR026825">
    <property type="entry name" value="Vac14"/>
</dbReference>
<organism evidence="1 2">
    <name type="scientific">Datura stramonium</name>
    <name type="common">Jimsonweed</name>
    <name type="synonym">Common thornapple</name>
    <dbReference type="NCBI Taxonomy" id="4076"/>
    <lineage>
        <taxon>Eukaryota</taxon>
        <taxon>Viridiplantae</taxon>
        <taxon>Streptophyta</taxon>
        <taxon>Embryophyta</taxon>
        <taxon>Tracheophyta</taxon>
        <taxon>Spermatophyta</taxon>
        <taxon>Magnoliopsida</taxon>
        <taxon>eudicotyledons</taxon>
        <taxon>Gunneridae</taxon>
        <taxon>Pentapetalae</taxon>
        <taxon>asterids</taxon>
        <taxon>lamiids</taxon>
        <taxon>Solanales</taxon>
        <taxon>Solanaceae</taxon>
        <taxon>Solanoideae</taxon>
        <taxon>Datureae</taxon>
        <taxon>Datura</taxon>
    </lineage>
</organism>
<dbReference type="PANTHER" id="PTHR16023:SF0">
    <property type="entry name" value="PROTEIN VAC14 HOMOLOG"/>
    <property type="match status" value="1"/>
</dbReference>
<evidence type="ECO:0000313" key="2">
    <source>
        <dbReference type="Proteomes" id="UP000823775"/>
    </source>
</evidence>
<dbReference type="Proteomes" id="UP000823775">
    <property type="component" value="Unassembled WGS sequence"/>
</dbReference>
<protein>
    <submittedName>
        <fullName evidence="1">Uncharacterized protein</fullName>
    </submittedName>
</protein>
<dbReference type="EMBL" id="JACEIK010000190">
    <property type="protein sequence ID" value="MCD7451974.1"/>
    <property type="molecule type" value="Genomic_DNA"/>
</dbReference>
<sequence length="168" mass="18654">MATTEALSLIPASVLRNLSDKLYEKRKNAALELEGTVKQLAVAGDHDKITAVINLLTQEYTYSPQANHRKGGLIGLAAVTVGLTSEAAQHLEVRHWYVQFRVLCYEVEMNWLKIFTIEVSNRIYGVSGSSFYVGGVTREWVTHALPCATTSFRSPMPRASCTGEWSTF</sequence>
<keyword evidence="2" id="KW-1185">Reference proteome</keyword>
<comment type="caution">
    <text evidence="1">The sequence shown here is derived from an EMBL/GenBank/DDBJ whole genome shotgun (WGS) entry which is preliminary data.</text>
</comment>